<name>A0A9R1FUC2_WHEAT</name>
<dbReference type="PANTHER" id="PTHR43168:SF2">
    <property type="entry name" value="LARGE RIBOSOMAL SUBUNIT PROTEIN BL33C"/>
    <property type="match status" value="1"/>
</dbReference>
<feature type="non-terminal residue" evidence="5">
    <location>
        <position position="1"/>
    </location>
</feature>
<dbReference type="AlphaFoldDB" id="A0A9R1FUC2"/>
<dbReference type="Gene3D" id="2.20.28.120">
    <property type="entry name" value="Ribosomal protein L33"/>
    <property type="match status" value="1"/>
</dbReference>
<dbReference type="NCBIfam" id="TIGR01023">
    <property type="entry name" value="rpmG_bact"/>
    <property type="match status" value="1"/>
</dbReference>
<dbReference type="GO" id="GO:0006412">
    <property type="term" value="P:translation"/>
    <property type="evidence" value="ECO:0007669"/>
    <property type="project" value="InterPro"/>
</dbReference>
<evidence type="ECO:0000256" key="2">
    <source>
        <dbReference type="ARBA" id="ARBA00022980"/>
    </source>
</evidence>
<dbReference type="InterPro" id="IPR038584">
    <property type="entry name" value="Ribosomal_bL33_sf"/>
</dbReference>
<evidence type="ECO:0000256" key="3">
    <source>
        <dbReference type="ARBA" id="ARBA00023274"/>
    </source>
</evidence>
<reference evidence="5" key="1">
    <citation type="journal article" date="2017" name="Gigascience">
        <title>The first near-complete assembly of the hexaploid bread wheat genome, Triticum aestivum.</title>
        <authorList>
            <person name="Zimin A.V."/>
            <person name="Puiu D."/>
            <person name="Hall R."/>
            <person name="Kingan S."/>
            <person name="Clavijo B.J."/>
            <person name="Salzberg S.L."/>
        </authorList>
    </citation>
    <scope>NUCLEOTIDE SEQUENCE</scope>
    <source>
        <tissue evidence="5">Leaf</tissue>
    </source>
</reference>
<dbReference type="InterPro" id="IPR011332">
    <property type="entry name" value="Ribosomal_zn-bd"/>
</dbReference>
<organism evidence="5">
    <name type="scientific">Triticum aestivum</name>
    <name type="common">Wheat</name>
    <dbReference type="NCBI Taxonomy" id="4565"/>
    <lineage>
        <taxon>Eukaryota</taxon>
        <taxon>Viridiplantae</taxon>
        <taxon>Streptophyta</taxon>
        <taxon>Embryophyta</taxon>
        <taxon>Tracheophyta</taxon>
        <taxon>Spermatophyta</taxon>
        <taxon>Magnoliopsida</taxon>
        <taxon>Liliopsida</taxon>
        <taxon>Poales</taxon>
        <taxon>Poaceae</taxon>
        <taxon>BOP clade</taxon>
        <taxon>Pooideae</taxon>
        <taxon>Triticodae</taxon>
        <taxon>Triticeae</taxon>
        <taxon>Triticinae</taxon>
        <taxon>Triticum</taxon>
    </lineage>
</organism>
<keyword evidence="3" id="KW-0687">Ribonucleoprotein</keyword>
<dbReference type="PANTHER" id="PTHR43168">
    <property type="entry name" value="50S RIBOSOMAL PROTEIN L33, CHLOROPLASTIC"/>
    <property type="match status" value="1"/>
</dbReference>
<comment type="similarity">
    <text evidence="1">Belongs to the bacterial ribosomal protein bL33 family.</text>
</comment>
<dbReference type="GO" id="GO:1990904">
    <property type="term" value="C:ribonucleoprotein complex"/>
    <property type="evidence" value="ECO:0007669"/>
    <property type="project" value="UniProtKB-KW"/>
</dbReference>
<dbReference type="GO" id="GO:0005840">
    <property type="term" value="C:ribosome"/>
    <property type="evidence" value="ECO:0007669"/>
    <property type="project" value="UniProtKB-KW"/>
</dbReference>
<dbReference type="EMBL" id="CM022219">
    <property type="protein sequence ID" value="KAF7035181.1"/>
    <property type="molecule type" value="Genomic_DNA"/>
</dbReference>
<keyword evidence="2" id="KW-0689">Ribosomal protein</keyword>
<gene>
    <name evidence="5" type="ORF">CFC21_046097</name>
</gene>
<protein>
    <recommendedName>
        <fullName evidence="4">50S ribosomal protein L33, chloroplastic</fullName>
    </recommendedName>
</protein>
<dbReference type="Proteomes" id="UP000815260">
    <property type="component" value="Chromosome 3D"/>
</dbReference>
<reference evidence="5" key="2">
    <citation type="submission" date="2020-03" db="EMBL/GenBank/DDBJ databases">
        <title>The second near-complete assembly of the hexaploid bread wheat (Triticum aestivum) genome.</title>
        <authorList>
            <person name="Zimin A.V."/>
            <person name="Puiu D."/>
            <person name="Shumante A."/>
            <person name="Alonge M."/>
            <person name="Salzberg S.L."/>
        </authorList>
    </citation>
    <scope>NUCLEOTIDE SEQUENCE</scope>
    <source>
        <tissue evidence="5">Leaf</tissue>
    </source>
</reference>
<evidence type="ECO:0000256" key="1">
    <source>
        <dbReference type="ARBA" id="ARBA00007596"/>
    </source>
</evidence>
<dbReference type="GO" id="GO:0003735">
    <property type="term" value="F:structural constituent of ribosome"/>
    <property type="evidence" value="ECO:0007669"/>
    <property type="project" value="InterPro"/>
</dbReference>
<evidence type="ECO:0000256" key="4">
    <source>
        <dbReference type="ARBA" id="ARBA00035429"/>
    </source>
</evidence>
<dbReference type="SUPFAM" id="SSF57829">
    <property type="entry name" value="Zn-binding ribosomal proteins"/>
    <property type="match status" value="1"/>
</dbReference>
<comment type="caution">
    <text evidence="5">The sequence shown here is derived from an EMBL/GenBank/DDBJ whole genome shotgun (WGS) entry which is preliminary data.</text>
</comment>
<dbReference type="Pfam" id="PF00471">
    <property type="entry name" value="Ribosomal_L33"/>
    <property type="match status" value="1"/>
</dbReference>
<evidence type="ECO:0000313" key="5">
    <source>
        <dbReference type="EMBL" id="KAF7035181.1"/>
    </source>
</evidence>
<proteinExistence type="inferred from homology"/>
<accession>A0A9R1FUC2</accession>
<dbReference type="InterPro" id="IPR001705">
    <property type="entry name" value="Ribosomal_bL33"/>
</dbReference>
<sequence length="66" mass="8103">WPREKMLESELFWNASVVFEKVPMRISTGISRYSTQKESPQYTRTIRIQKFCRYCRKHTTHHEIKK</sequence>
<dbReference type="GO" id="GO:0005737">
    <property type="term" value="C:cytoplasm"/>
    <property type="evidence" value="ECO:0007669"/>
    <property type="project" value="UniProtKB-ARBA"/>
</dbReference>